<dbReference type="InParanoid" id="A0A0D2JWU7"/>
<comment type="subcellular location">
    <subcellularLocation>
        <location evidence="1">Cell membrane</location>
        <topology evidence="1">Multi-pass membrane protein</topology>
    </subcellularLocation>
</comment>
<keyword evidence="2" id="KW-1003">Cell membrane</keyword>
<protein>
    <recommendedName>
        <fullName evidence="7">Type II secretion system protein GspF domain-containing protein</fullName>
    </recommendedName>
</protein>
<feature type="transmembrane region" description="Helical" evidence="6">
    <location>
        <begin position="120"/>
        <end position="139"/>
    </location>
</feature>
<keyword evidence="9" id="KW-1185">Reference proteome</keyword>
<keyword evidence="4 6" id="KW-1133">Transmembrane helix</keyword>
<evidence type="ECO:0000256" key="5">
    <source>
        <dbReference type="ARBA" id="ARBA00023136"/>
    </source>
</evidence>
<feature type="transmembrane region" description="Helical" evidence="6">
    <location>
        <begin position="298"/>
        <end position="321"/>
    </location>
</feature>
<gene>
    <name evidence="8" type="ORF">X474_13100</name>
</gene>
<evidence type="ECO:0000256" key="6">
    <source>
        <dbReference type="SAM" id="Phobius"/>
    </source>
</evidence>
<evidence type="ECO:0000256" key="3">
    <source>
        <dbReference type="ARBA" id="ARBA00022692"/>
    </source>
</evidence>
<proteinExistence type="predicted"/>
<sequence length="325" mass="35507">MKTVIWALTGVIFFSVLLVVVALARLIRPGLESTQEATSRRLEKLLNTTAVNDFSAEAIMRHSSLSEIGFLDNLLAKARRLTSIKELLEKAGSPMNLGTLILLAAVMAMLGILTGVIMKLGLLIIPLALLGGFSPFILLKKLKDRRMAVFETQFPEAVELMGRALRAGHSFSSGLQMAASELPEPVSSEFAKTFEDYSYGKTMEDSLGGLVKRVDNADVRFFAAAVALQRETGGNLTEVLDNISHIIRERFRLLRTVKTLSAEGRLSGTILALMPPALFVMLYFTSPGYINMALEHPIGQATLMIGAAFEVLGIFVIKFIIKMDA</sequence>
<organism evidence="8 9">
    <name type="scientific">Dethiosulfatarculus sandiegensis</name>
    <dbReference type="NCBI Taxonomy" id="1429043"/>
    <lineage>
        <taxon>Bacteria</taxon>
        <taxon>Pseudomonadati</taxon>
        <taxon>Thermodesulfobacteriota</taxon>
        <taxon>Desulfarculia</taxon>
        <taxon>Desulfarculales</taxon>
        <taxon>Desulfarculaceae</taxon>
        <taxon>Dethiosulfatarculus</taxon>
    </lineage>
</organism>
<dbReference type="Pfam" id="PF00482">
    <property type="entry name" value="T2SSF"/>
    <property type="match status" value="1"/>
</dbReference>
<accession>A0A0D2JWU7</accession>
<name>A0A0D2JWU7_9BACT</name>
<feature type="transmembrane region" description="Helical" evidence="6">
    <location>
        <begin position="266"/>
        <end position="286"/>
    </location>
</feature>
<evidence type="ECO:0000313" key="8">
    <source>
        <dbReference type="EMBL" id="KIX14010.1"/>
    </source>
</evidence>
<dbReference type="PANTHER" id="PTHR35007">
    <property type="entry name" value="INTEGRAL MEMBRANE PROTEIN-RELATED"/>
    <property type="match status" value="1"/>
</dbReference>
<feature type="transmembrane region" description="Helical" evidence="6">
    <location>
        <begin position="95"/>
        <end position="114"/>
    </location>
</feature>
<evidence type="ECO:0000256" key="4">
    <source>
        <dbReference type="ARBA" id="ARBA00022989"/>
    </source>
</evidence>
<dbReference type="Proteomes" id="UP000032233">
    <property type="component" value="Unassembled WGS sequence"/>
</dbReference>
<feature type="transmembrane region" description="Helical" evidence="6">
    <location>
        <begin position="6"/>
        <end position="27"/>
    </location>
</feature>
<reference evidence="8 9" key="1">
    <citation type="submission" date="2013-11" db="EMBL/GenBank/DDBJ databases">
        <title>Metagenomic analysis of a methanogenic consortium involved in long chain n-alkane degradation.</title>
        <authorList>
            <person name="Davidova I.A."/>
            <person name="Callaghan A.V."/>
            <person name="Wawrik B."/>
            <person name="Pruitt S."/>
            <person name="Marks C."/>
            <person name="Duncan K.E."/>
            <person name="Suflita J.M."/>
        </authorList>
    </citation>
    <scope>NUCLEOTIDE SEQUENCE [LARGE SCALE GENOMIC DNA]</scope>
    <source>
        <strain evidence="8 9">SPR</strain>
    </source>
</reference>
<feature type="domain" description="Type II secretion system protein GspF" evidence="7">
    <location>
        <begin position="158"/>
        <end position="283"/>
    </location>
</feature>
<keyword evidence="5 6" id="KW-0472">Membrane</keyword>
<dbReference type="InterPro" id="IPR042094">
    <property type="entry name" value="T2SS_GspF_sf"/>
</dbReference>
<evidence type="ECO:0000256" key="2">
    <source>
        <dbReference type="ARBA" id="ARBA00022475"/>
    </source>
</evidence>
<dbReference type="PATRIC" id="fig|1429043.3.peg.2784"/>
<dbReference type="Gene3D" id="1.20.81.30">
    <property type="entry name" value="Type II secretion system (T2SS), domain F"/>
    <property type="match status" value="1"/>
</dbReference>
<evidence type="ECO:0000313" key="9">
    <source>
        <dbReference type="Proteomes" id="UP000032233"/>
    </source>
</evidence>
<evidence type="ECO:0000256" key="1">
    <source>
        <dbReference type="ARBA" id="ARBA00004651"/>
    </source>
</evidence>
<keyword evidence="3 6" id="KW-0812">Transmembrane</keyword>
<evidence type="ECO:0000259" key="7">
    <source>
        <dbReference type="Pfam" id="PF00482"/>
    </source>
</evidence>
<comment type="caution">
    <text evidence="8">The sequence shown here is derived from an EMBL/GenBank/DDBJ whole genome shotgun (WGS) entry which is preliminary data.</text>
</comment>
<dbReference type="PANTHER" id="PTHR35007:SF1">
    <property type="entry name" value="PILUS ASSEMBLY PROTEIN"/>
    <property type="match status" value="1"/>
</dbReference>
<dbReference type="EMBL" id="AZAC01000014">
    <property type="protein sequence ID" value="KIX14010.1"/>
    <property type="molecule type" value="Genomic_DNA"/>
</dbReference>
<dbReference type="GO" id="GO:0005886">
    <property type="term" value="C:plasma membrane"/>
    <property type="evidence" value="ECO:0007669"/>
    <property type="project" value="UniProtKB-SubCell"/>
</dbReference>
<dbReference type="STRING" id="1429043.X474_13100"/>
<dbReference type="InterPro" id="IPR018076">
    <property type="entry name" value="T2SS_GspF_dom"/>
</dbReference>
<dbReference type="AlphaFoldDB" id="A0A0D2JWU7"/>